<feature type="compositionally biased region" description="Polar residues" evidence="1">
    <location>
        <begin position="128"/>
        <end position="141"/>
    </location>
</feature>
<feature type="compositionally biased region" description="Polar residues" evidence="1">
    <location>
        <begin position="722"/>
        <end position="737"/>
    </location>
</feature>
<feature type="region of interest" description="Disordered" evidence="1">
    <location>
        <begin position="563"/>
        <end position="588"/>
    </location>
</feature>
<feature type="compositionally biased region" description="Basic residues" evidence="1">
    <location>
        <begin position="107"/>
        <end position="127"/>
    </location>
</feature>
<feature type="compositionally biased region" description="Low complexity" evidence="1">
    <location>
        <begin position="776"/>
        <end position="803"/>
    </location>
</feature>
<evidence type="ECO:0000256" key="1">
    <source>
        <dbReference type="SAM" id="MobiDB-lite"/>
    </source>
</evidence>
<accession>A0A6A6S2M4</accession>
<name>A0A6A6S2M4_9PLEO</name>
<protein>
    <submittedName>
        <fullName evidence="2">Uncharacterized protein</fullName>
    </submittedName>
</protein>
<dbReference type="Proteomes" id="UP000799753">
    <property type="component" value="Unassembled WGS sequence"/>
</dbReference>
<feature type="region of interest" description="Disordered" evidence="1">
    <location>
        <begin position="710"/>
        <end position="755"/>
    </location>
</feature>
<proteinExistence type="predicted"/>
<keyword evidence="3" id="KW-1185">Reference proteome</keyword>
<feature type="region of interest" description="Disordered" evidence="1">
    <location>
        <begin position="252"/>
        <end position="334"/>
    </location>
</feature>
<dbReference type="EMBL" id="MU006784">
    <property type="protein sequence ID" value="KAF2640628.1"/>
    <property type="molecule type" value="Genomic_DNA"/>
</dbReference>
<sequence>MPLQRANREGRIPSLTLQPTPQVYHHYPASPCLPTFSPLVQRASFESSSSRASPSSSRTTFATLIDSRLGSGSALAATSSSKPRWILPDGWWQRLGKMVTLDFIRKPSSKSQKKFSGSKRKRSKIQKKNPSQKLHQRSMSLDSDPERNPLTVTHPSISELLEKERAKTAASRKKIGQPKDVRVGSPLRGGAASIQDYRRLSMPLHHTLDIENTYRPEEGMSTIDSHKALTEQMRPITQPIMSMEAAFQNAGTKRQCLRSHPPNCEAPTPEKPSLRRPSTEHEKQLHTSLQITNPQAGQDAKRNDEPLAEHHLLVGKQVRRSSNVESRPSSVPDIPELEATTSFTTATTSSPAIDESIRKAATPVAYELDAVSTNVPYVSVLDPHAMELYRRYDETGEIECCISEFCTSSGGKNCSWQVCWSLINAYIHGTNMRDIAFSDRCMDILSRSIASGVPADIETIKHVFTAEGIPGKLKQFVIDRCVGAGKKVMEKEGLDLRSLPQEFIYGMLETTFQLLGESEKLEGREDGCRYHLHLRPERCYRLKGEQAKERATRMCEEAQRHSMETLREGEVATATPSDSSSPNTSVELDASTSATALTIMTAFDDGTEPTSNTDTATTDVSVTVRIAQPVMKQRAKLVDSPRRRVDPALSRMGSRAGTRAGFTRLGAESKRPHTVSNAERIIGFNAAGDNKEDRHEVASKSNGDLTAAAQAVKPAAIERRNTSAPSVITESPVSTPDTALFNPIQDVDSGPAYDLPSYEAAGRGYRVNRTQSVQASTSNSTLSLSSNSSRCGSRNTSRSRVGSRVQSVISMLDLYSSGVPGAYPQSQSQAGN</sequence>
<reference evidence="2" key="1">
    <citation type="journal article" date="2020" name="Stud. Mycol.">
        <title>101 Dothideomycetes genomes: a test case for predicting lifestyles and emergence of pathogens.</title>
        <authorList>
            <person name="Haridas S."/>
            <person name="Albert R."/>
            <person name="Binder M."/>
            <person name="Bloem J."/>
            <person name="Labutti K."/>
            <person name="Salamov A."/>
            <person name="Andreopoulos B."/>
            <person name="Baker S."/>
            <person name="Barry K."/>
            <person name="Bills G."/>
            <person name="Bluhm B."/>
            <person name="Cannon C."/>
            <person name="Castanera R."/>
            <person name="Culley D."/>
            <person name="Daum C."/>
            <person name="Ezra D."/>
            <person name="Gonzalez J."/>
            <person name="Henrissat B."/>
            <person name="Kuo A."/>
            <person name="Liang C."/>
            <person name="Lipzen A."/>
            <person name="Lutzoni F."/>
            <person name="Magnuson J."/>
            <person name="Mondo S."/>
            <person name="Nolan M."/>
            <person name="Ohm R."/>
            <person name="Pangilinan J."/>
            <person name="Park H.-J."/>
            <person name="Ramirez L."/>
            <person name="Alfaro M."/>
            <person name="Sun H."/>
            <person name="Tritt A."/>
            <person name="Yoshinaga Y."/>
            <person name="Zwiers L.-H."/>
            <person name="Turgeon B."/>
            <person name="Goodwin S."/>
            <person name="Spatafora J."/>
            <person name="Crous P."/>
            <person name="Grigoriev I."/>
        </authorList>
    </citation>
    <scope>NUCLEOTIDE SEQUENCE</scope>
    <source>
        <strain evidence="2">CBS 473.64</strain>
    </source>
</reference>
<feature type="region of interest" description="Disordered" evidence="1">
    <location>
        <begin position="107"/>
        <end position="154"/>
    </location>
</feature>
<feature type="compositionally biased region" description="Basic and acidic residues" evidence="1">
    <location>
        <begin position="299"/>
        <end position="312"/>
    </location>
</feature>
<dbReference type="OrthoDB" id="3791417at2759"/>
<gene>
    <name evidence="2" type="ORF">P280DRAFT_469363</name>
</gene>
<feature type="region of interest" description="Disordered" evidence="1">
    <location>
        <begin position="771"/>
        <end position="803"/>
    </location>
</feature>
<feature type="compositionally biased region" description="Polar residues" evidence="1">
    <location>
        <begin position="320"/>
        <end position="329"/>
    </location>
</feature>
<organism evidence="2 3">
    <name type="scientific">Massarina eburnea CBS 473.64</name>
    <dbReference type="NCBI Taxonomy" id="1395130"/>
    <lineage>
        <taxon>Eukaryota</taxon>
        <taxon>Fungi</taxon>
        <taxon>Dikarya</taxon>
        <taxon>Ascomycota</taxon>
        <taxon>Pezizomycotina</taxon>
        <taxon>Dothideomycetes</taxon>
        <taxon>Pleosporomycetidae</taxon>
        <taxon>Pleosporales</taxon>
        <taxon>Massarineae</taxon>
        <taxon>Massarinaceae</taxon>
        <taxon>Massarina</taxon>
    </lineage>
</organism>
<evidence type="ECO:0000313" key="3">
    <source>
        <dbReference type="Proteomes" id="UP000799753"/>
    </source>
</evidence>
<feature type="compositionally biased region" description="Polar residues" evidence="1">
    <location>
        <begin position="574"/>
        <end position="588"/>
    </location>
</feature>
<feature type="compositionally biased region" description="Polar residues" evidence="1">
    <location>
        <begin position="286"/>
        <end position="296"/>
    </location>
</feature>
<evidence type="ECO:0000313" key="2">
    <source>
        <dbReference type="EMBL" id="KAF2640628.1"/>
    </source>
</evidence>
<dbReference type="AlphaFoldDB" id="A0A6A6S2M4"/>